<comment type="caution">
    <text evidence="1">The sequence shown here is derived from an EMBL/GenBank/DDBJ whole genome shotgun (WGS) entry which is preliminary data.</text>
</comment>
<accession>A0A4R8DW68</accession>
<evidence type="ECO:0000313" key="1">
    <source>
        <dbReference type="EMBL" id="TDX01461.1"/>
    </source>
</evidence>
<organism evidence="1 2">
    <name type="scientific">Dinghuibacter silviterrae</name>
    <dbReference type="NCBI Taxonomy" id="1539049"/>
    <lineage>
        <taxon>Bacteria</taxon>
        <taxon>Pseudomonadati</taxon>
        <taxon>Bacteroidota</taxon>
        <taxon>Chitinophagia</taxon>
        <taxon>Chitinophagales</taxon>
        <taxon>Chitinophagaceae</taxon>
        <taxon>Dinghuibacter</taxon>
    </lineage>
</organism>
<dbReference type="EMBL" id="SODV01000001">
    <property type="protein sequence ID" value="TDX01461.1"/>
    <property type="molecule type" value="Genomic_DNA"/>
</dbReference>
<sequence length="225" mass="25528">MLLIPAFGHAALGQTCHCPTVQDLAHQGAPEKMFYLSNGKQIGLCGDVEKVDRDTVYSEVILYHCGDEGFFRGWDGIKTCTIHQDKDTIMVRHLVTLPIGKNMEFISTSFRIERYYYKGSKFVVRSDYRNDLTKFTSSQIQDVLDQYNKLTPGDDNALLLVARGLFWAYISGSAEAGGYLNSFDQKFGPFAESKREEFDEVHGLYWSWKMDHLMGQGGQRELAVP</sequence>
<gene>
    <name evidence="1" type="ORF">EDB95_2497</name>
</gene>
<protein>
    <submittedName>
        <fullName evidence="1">Uncharacterized protein</fullName>
    </submittedName>
</protein>
<name>A0A4R8DW68_9BACT</name>
<evidence type="ECO:0000313" key="2">
    <source>
        <dbReference type="Proteomes" id="UP000294498"/>
    </source>
</evidence>
<dbReference type="Proteomes" id="UP000294498">
    <property type="component" value="Unassembled WGS sequence"/>
</dbReference>
<reference evidence="1 2" key="1">
    <citation type="submission" date="2019-03" db="EMBL/GenBank/DDBJ databases">
        <title>Genomic Encyclopedia of Type Strains, Phase IV (KMG-IV): sequencing the most valuable type-strain genomes for metagenomic binning, comparative biology and taxonomic classification.</title>
        <authorList>
            <person name="Goeker M."/>
        </authorList>
    </citation>
    <scope>NUCLEOTIDE SEQUENCE [LARGE SCALE GENOMIC DNA]</scope>
    <source>
        <strain evidence="1 2">DSM 100059</strain>
    </source>
</reference>
<dbReference type="AlphaFoldDB" id="A0A4R8DW68"/>
<proteinExistence type="predicted"/>
<keyword evidence="2" id="KW-1185">Reference proteome</keyword>